<feature type="compositionally biased region" description="Polar residues" evidence="11">
    <location>
        <begin position="417"/>
        <end position="446"/>
    </location>
</feature>
<evidence type="ECO:0000256" key="8">
    <source>
        <dbReference type="ARBA" id="ARBA00023128"/>
    </source>
</evidence>
<feature type="compositionally biased region" description="Low complexity" evidence="11">
    <location>
        <begin position="364"/>
        <end position="381"/>
    </location>
</feature>
<feature type="compositionally biased region" description="Polar residues" evidence="11">
    <location>
        <begin position="680"/>
        <end position="706"/>
    </location>
</feature>
<feature type="repeat" description="Solcar" evidence="10">
    <location>
        <begin position="2151"/>
        <end position="2242"/>
    </location>
</feature>
<dbReference type="InterPro" id="IPR056439">
    <property type="entry name" value="VBS_C3G9"/>
</dbReference>
<feature type="region of interest" description="Disordered" evidence="11">
    <location>
        <begin position="850"/>
        <end position="883"/>
    </location>
</feature>
<keyword evidence="9 10" id="KW-0472">Membrane</keyword>
<feature type="compositionally biased region" description="Low complexity" evidence="11">
    <location>
        <begin position="288"/>
        <end position="304"/>
    </location>
</feature>
<feature type="compositionally biased region" description="Low complexity" evidence="11">
    <location>
        <begin position="1651"/>
        <end position="1672"/>
    </location>
</feature>
<gene>
    <name evidence="13" type="primary">SPA2</name>
    <name evidence="13" type="ORF">MPSI1_002961</name>
</gene>
<dbReference type="FunFam" id="1.50.40.10:FF:000021">
    <property type="entry name" value="SFC1p Mitochondrial succinate-fumarate transporter"/>
    <property type="match status" value="1"/>
</dbReference>
<reference evidence="13" key="1">
    <citation type="submission" date="2023-02" db="EMBL/GenBank/DDBJ databases">
        <title>Mating type loci evolution in Malassezia.</title>
        <authorList>
            <person name="Coelho M.A."/>
        </authorList>
    </citation>
    <scope>NUCLEOTIDE SEQUENCE</scope>
    <source>
        <strain evidence="13">CBS 14136</strain>
    </source>
</reference>
<evidence type="ECO:0000256" key="5">
    <source>
        <dbReference type="ARBA" id="ARBA00022737"/>
    </source>
</evidence>
<evidence type="ECO:0000313" key="14">
    <source>
        <dbReference type="Proteomes" id="UP001214628"/>
    </source>
</evidence>
<feature type="compositionally biased region" description="Polar residues" evidence="11">
    <location>
        <begin position="1374"/>
        <end position="1398"/>
    </location>
</feature>
<dbReference type="InterPro" id="IPR049563">
    <property type="entry name" value="TXTP-like"/>
</dbReference>
<dbReference type="Pfam" id="PF12205">
    <property type="entry name" value="GIT1_C"/>
    <property type="match status" value="1"/>
</dbReference>
<evidence type="ECO:0000256" key="7">
    <source>
        <dbReference type="ARBA" id="ARBA00022989"/>
    </source>
</evidence>
<protein>
    <submittedName>
        <fullName evidence="13">Component of the polarisome</fullName>
    </submittedName>
</protein>
<feature type="region of interest" description="Disordered" evidence="11">
    <location>
        <begin position="461"/>
        <end position="525"/>
    </location>
</feature>
<sequence length="2358" mass="256358">MAQQAKGMGSRLLHQLAGLGSNSHANNASESSSSLSGQKPPTPSKSGLFGKSNTGNKTASPAQSGLPSMSQSGSIGTNLSGHDGRSTLPDTHDSHNSLGGSNQQNDSSMINSMRSHLPFADHRGQAYQGSPQQLHQSPSDYQQQLLLQQQQQQQQNYGQSASSAPYNNSMDYANDTSTSMAQNLSRTDPSFASNTQQQAVSQEQATPNAASYRQNWPNAQDTSNQDPSSMSSLQYGQQNTSNQSYPQQYDQGMLPSSQADNQAYRQNHPYSQGYNSQQPTNASQQSMQGYAQQRPQGYAQQQMQNYAQRPSQDQDRQQLMQQGYDQTQPSSQQSYSQQQQPLHQNQGYAQQGSQNYNQGFAQEYGQQPSQSYAQQSSQGYGQQPGQGYGQSTTEGYSQQQPQPQQQQQQPQSFQQQDTSYTQQSLPTQPGMQSSLQAYNQQQYAQPTSLEAGKSIADQNAQDSSNMYSQGANSSQAAQSLMQREEGVAGDRTIESITSVRGGGYPQPASNEVVGKSSSGPGRMNPIEIGKMSRTYYVELLQYFRTQTTKISLLTQSRSNAREKLSRLSKQQFAELSTDVHDELKRRQAAADGDNSTPYLPGRDEFHPKRNQARQKLATLPKNRFRDLASDVFFELERRFPEFPAELRHEPLEDIMAPRESDAQASSQMEIPQEKSAGAAGTQSQLAPSSAPLNTQSAANMSTTGPVPSSAPTSGSALTSTTPLTPQPQLFVPTRSTAVEESVNLAYTIPSKTEAQETRDVADPTAMATDAAIEARAAALQARSADEMRELRGMYEDRIHALEQQLGSSTNVREQLEQQLAAAVQTREQQVREAQQSREALERQLATAVQVHEQQSREAQQSRSSLEEQFQNLQQIQSQTEQRMRGLEQELAAMQRARSELEDQLRSMQATRAELEALLGQTTQARDQYRDLAQDQQTQRQTLETRVRGLEQALEANRQEFEQLRSLHDQRQLELGEQKRAVQKANDDLDHRHTELEALRAEYSLLHVAHANAKREAAQVDEAAWKREIERMQRDTQQQQQFVQELRTEVASLLEELRRLSARNDAMTADKESDVAIIRDLHTQMSSYKRQFENAQAALRAQSNSVQPLWAQTSRSEEYMHFSEQGAIADTNLTSFQNAIDELLATSRGPTPSNVLVAMKGVVLSTSLITDDVAKYEAQASSDKAVALSRTQQEDLHSLKGSMSEALANLMNACRNHASSQGLAPVSLVDAAATHVSMAIIEMIKLVKLRKVDSTELSAPHSAESDAPNSGLRPLHTSMRTSVASPPSSAGLPSSRTRRLPSQGSLRGIGYMNDRGEKDMEALQIRDVSATQPSADNSGLSSSQFQDNYERPRQSSVGMPKYSPVRYAASRTQDKTPLSADTRSSADPPTPTSKSGLQNELSTGLRALATHRPDEVPSQQSPSNAETESLQPRTDFDASQAQNSGSSITTPFKNQPQPASQLSSANYAQEPSLNPSHASSQAQAQAPGVGTLSQPGSTNTSPNLPMSASFASRSPSTASVQGFPGNQQASPASTHSILPQSHQPPNKSPLGMQYADLAANQDKPSSMQGSPMNATSLPDVSMPIASNRVDQQSEVSPNMASYGNEYSSSAGSNTNFGSAGVASAGMAGLGAGTAALHGPPAPSSPQVHDRSLQSPMSQPQQLQSQQTALPTQSDPSSNATGHEGGNLVYREAAVLPPSNDTISTQPTRERPVPPTPSENQLDTRTAPSQVPSSSDFSSSNETYPYGASQPTMIDQQGLNASLNEPRNLAEMPIPEESNPEPTYPNFSDRVGEEEPLDRDQGEGFIEQIPSSTQPEPQQHSSMQSPSMNTSNMSNAWPSNEPRNGSATGSERKLPSLPTTNDSVPPSSGSAFSMSSLNAENSAPITSRSTSSEHTKPSDRLANDPVDANENWAELRNYIEVQTEAIVHSIQSLLSALREGVQGPQLNENLTQITTIVFSIVAISRDHLPPSTSPRQAPIAAEAERIFTELTDNCNRLSDMQSDSSFDRTTKSVMASASYGVAKGLKALNELLNDADEAALHPMASNNKPKTSAATQLVAGGIAGFAEACTCHPLDTIKVRMQLSRRGRVAGEKPRGFFATGARIIQRESPLGLYKGLGAVVAGIVPKMAIRFMSFEQYKAWLADRKTGVTSAQGVFLAGLGAGTTEAVLVVNPMEVVKIRLQAQQHSLADPNEIPRYRNAGHALYTILREEGFSTLYRGVALTAARQATNQAANFTAYQELKALAQRVQKLEELPSYETATIGLISGALGPFSNAPIDTIKTRIQKATKEPGETALSRVVKVSREMFAQEGVSAFWKGITPRVARVAPGQAVVFTIYEKVKNWIDRNESPVTKLADTIKK</sequence>
<feature type="region of interest" description="Disordered" evidence="11">
    <location>
        <begin position="1329"/>
        <end position="1398"/>
    </location>
</feature>
<comment type="subcellular location">
    <subcellularLocation>
        <location evidence="1">Mitochondrion inner membrane</location>
        <topology evidence="1">Multi-pass membrane protein</topology>
    </subcellularLocation>
</comment>
<feature type="compositionally biased region" description="Low complexity" evidence="11">
    <location>
        <begin position="1475"/>
        <end position="1485"/>
    </location>
</feature>
<feature type="compositionally biased region" description="Polar residues" evidence="11">
    <location>
        <begin position="51"/>
        <end position="80"/>
    </location>
</feature>
<dbReference type="PANTHER" id="PTHR45788:SF2">
    <property type="entry name" value="SUCCINATE_FUMARATE MITOCHONDRIAL TRANSPORTER"/>
    <property type="match status" value="1"/>
</dbReference>
<evidence type="ECO:0000256" key="9">
    <source>
        <dbReference type="ARBA" id="ARBA00023136"/>
    </source>
</evidence>
<dbReference type="GO" id="GO:0005743">
    <property type="term" value="C:mitochondrial inner membrane"/>
    <property type="evidence" value="ECO:0007669"/>
    <property type="project" value="UniProtKB-SubCell"/>
</dbReference>
<evidence type="ECO:0000313" key="13">
    <source>
        <dbReference type="EMBL" id="WFD44295.1"/>
    </source>
</evidence>
<feature type="domain" description="GIT Spa2 homology (SHD)" evidence="12">
    <location>
        <begin position="612"/>
        <end position="642"/>
    </location>
</feature>
<feature type="compositionally biased region" description="Basic and acidic residues" evidence="11">
    <location>
        <begin position="1788"/>
        <end position="1800"/>
    </location>
</feature>
<dbReference type="Gene3D" id="1.10.287.1490">
    <property type="match status" value="1"/>
</dbReference>
<organism evidence="13 14">
    <name type="scientific">Malassezia psittaci</name>
    <dbReference type="NCBI Taxonomy" id="1821823"/>
    <lineage>
        <taxon>Eukaryota</taxon>
        <taxon>Fungi</taxon>
        <taxon>Dikarya</taxon>
        <taxon>Basidiomycota</taxon>
        <taxon>Ustilaginomycotina</taxon>
        <taxon>Malasseziomycetes</taxon>
        <taxon>Malasseziales</taxon>
        <taxon>Malasseziaceae</taxon>
        <taxon>Malassezia</taxon>
    </lineage>
</organism>
<dbReference type="InterPro" id="IPR022018">
    <property type="entry name" value="GIT1_C"/>
</dbReference>
<feature type="compositionally biased region" description="Polar residues" evidence="11">
    <location>
        <begin position="1716"/>
        <end position="1726"/>
    </location>
</feature>
<feature type="region of interest" description="Disordered" evidence="11">
    <location>
        <begin position="1769"/>
        <end position="1903"/>
    </location>
</feature>
<feature type="compositionally biased region" description="Polar residues" evidence="11">
    <location>
        <begin position="96"/>
        <end position="114"/>
    </location>
</feature>
<evidence type="ECO:0000256" key="10">
    <source>
        <dbReference type="PROSITE-ProRule" id="PRU00282"/>
    </source>
</evidence>
<feature type="compositionally biased region" description="Low complexity" evidence="11">
    <location>
        <begin position="389"/>
        <end position="416"/>
    </location>
</feature>
<keyword evidence="7" id="KW-1133">Transmembrane helix</keyword>
<dbReference type="Pfam" id="PF23742">
    <property type="entry name" value="VBS_C3G9"/>
    <property type="match status" value="1"/>
</dbReference>
<feature type="repeat" description="Solcar" evidence="10">
    <location>
        <begin position="2049"/>
        <end position="2139"/>
    </location>
</feature>
<dbReference type="EMBL" id="CP118378">
    <property type="protein sequence ID" value="WFD44295.1"/>
    <property type="molecule type" value="Genomic_DNA"/>
</dbReference>
<feature type="region of interest" description="Disordered" evidence="11">
    <location>
        <begin position="1412"/>
        <end position="1551"/>
    </location>
</feature>
<feature type="compositionally biased region" description="Basic and acidic residues" evidence="11">
    <location>
        <begin position="1889"/>
        <end position="1900"/>
    </location>
</feature>
<name>A0AAF0JF61_9BASI</name>
<feature type="compositionally biased region" description="Basic and acidic residues" evidence="11">
    <location>
        <begin position="482"/>
        <end position="493"/>
    </location>
</feature>
<evidence type="ECO:0000256" key="3">
    <source>
        <dbReference type="ARBA" id="ARBA00022448"/>
    </source>
</evidence>
<dbReference type="PANTHER" id="PTHR45788">
    <property type="entry name" value="SUCCINATE/FUMARATE MITOCHONDRIAL TRANSPORTER-RELATED"/>
    <property type="match status" value="1"/>
</dbReference>
<feature type="compositionally biased region" description="Polar residues" evidence="11">
    <location>
        <begin position="1490"/>
        <end position="1544"/>
    </location>
</feature>
<evidence type="ECO:0000256" key="4">
    <source>
        <dbReference type="ARBA" id="ARBA00022692"/>
    </source>
</evidence>
<proteinExistence type="inferred from homology"/>
<comment type="similarity">
    <text evidence="2">Belongs to the mitochondrial carrier (TC 2.A.29) family.</text>
</comment>
<feature type="region of interest" description="Disordered" evidence="11">
    <location>
        <begin position="364"/>
        <end position="446"/>
    </location>
</feature>
<feature type="compositionally biased region" description="Polar residues" evidence="11">
    <location>
        <begin position="1416"/>
        <end position="1474"/>
    </location>
</feature>
<evidence type="ECO:0000256" key="6">
    <source>
        <dbReference type="ARBA" id="ARBA00022792"/>
    </source>
</evidence>
<keyword evidence="3" id="KW-0813">Transport</keyword>
<feature type="compositionally biased region" description="Low complexity" evidence="11">
    <location>
        <begin position="21"/>
        <end position="36"/>
    </location>
</feature>
<feature type="compositionally biased region" description="Polar residues" evidence="11">
    <location>
        <begin position="127"/>
        <end position="141"/>
    </location>
</feature>
<feature type="region of interest" description="Disordered" evidence="11">
    <location>
        <begin position="1258"/>
        <end position="1311"/>
    </location>
</feature>
<feature type="compositionally biased region" description="Low complexity" evidence="11">
    <location>
        <begin position="1727"/>
        <end position="1738"/>
    </location>
</feature>
<feature type="compositionally biased region" description="Polar residues" evidence="11">
    <location>
        <begin position="1826"/>
        <end position="1847"/>
    </location>
</feature>
<keyword evidence="4 10" id="KW-0812">Transmembrane</keyword>
<dbReference type="Proteomes" id="UP001214628">
    <property type="component" value="Chromosome 4"/>
</dbReference>
<evidence type="ECO:0000256" key="11">
    <source>
        <dbReference type="SAM" id="MobiDB-lite"/>
    </source>
</evidence>
<keyword evidence="5" id="KW-0677">Repeat</keyword>
<dbReference type="Pfam" id="PF00153">
    <property type="entry name" value="Mito_carr"/>
    <property type="match status" value="3"/>
</dbReference>
<dbReference type="Pfam" id="PF08518">
    <property type="entry name" value="GIT_SHD"/>
    <property type="match status" value="2"/>
</dbReference>
<evidence type="ECO:0000256" key="1">
    <source>
        <dbReference type="ARBA" id="ARBA00004448"/>
    </source>
</evidence>
<dbReference type="PROSITE" id="PS50920">
    <property type="entry name" value="SOLCAR"/>
    <property type="match status" value="3"/>
</dbReference>
<feature type="compositionally biased region" description="Low complexity" evidence="11">
    <location>
        <begin position="142"/>
        <end position="155"/>
    </location>
</feature>
<feature type="compositionally biased region" description="Polar residues" evidence="11">
    <location>
        <begin position="869"/>
        <end position="880"/>
    </location>
</feature>
<feature type="region of interest" description="Disordered" evidence="11">
    <location>
        <begin position="658"/>
        <end position="727"/>
    </location>
</feature>
<feature type="compositionally biased region" description="Low complexity" evidence="11">
    <location>
        <begin position="317"/>
        <end position="346"/>
    </location>
</feature>
<feature type="region of interest" description="Disordered" evidence="11">
    <location>
        <begin position="1"/>
        <end position="350"/>
    </location>
</feature>
<feature type="compositionally biased region" description="Low complexity" evidence="11">
    <location>
        <begin position="468"/>
        <end position="479"/>
    </location>
</feature>
<evidence type="ECO:0000259" key="12">
    <source>
        <dbReference type="SMART" id="SM00555"/>
    </source>
</evidence>
<keyword evidence="14" id="KW-1185">Reference proteome</keyword>
<feature type="compositionally biased region" description="Polar residues" evidence="11">
    <location>
        <begin position="1329"/>
        <end position="1346"/>
    </location>
</feature>
<dbReference type="InterPro" id="IPR018108">
    <property type="entry name" value="MCP_transmembrane"/>
</dbReference>
<dbReference type="Gene3D" id="1.50.40.10">
    <property type="entry name" value="Mitochondrial carrier domain"/>
    <property type="match status" value="1"/>
</dbReference>
<feature type="compositionally biased region" description="Basic and acidic residues" evidence="11">
    <location>
        <begin position="82"/>
        <end position="95"/>
    </location>
</feature>
<keyword evidence="8" id="KW-0496">Mitochondrion</keyword>
<feature type="compositionally biased region" description="Low complexity" evidence="11">
    <location>
        <begin position="707"/>
        <end position="727"/>
    </location>
</feature>
<dbReference type="InterPro" id="IPR023395">
    <property type="entry name" value="MCP_dom_sf"/>
</dbReference>
<feature type="compositionally biased region" description="Low complexity" evidence="11">
    <location>
        <begin position="1861"/>
        <end position="1874"/>
    </location>
</feature>
<feature type="compositionally biased region" description="Low complexity" evidence="11">
    <location>
        <begin position="1812"/>
        <end position="1825"/>
    </location>
</feature>
<dbReference type="SMART" id="SM00555">
    <property type="entry name" value="GIT"/>
    <property type="match status" value="2"/>
</dbReference>
<accession>A0AAF0JF61</accession>
<feature type="compositionally biased region" description="Low complexity" evidence="11">
    <location>
        <begin position="1281"/>
        <end position="1294"/>
    </location>
</feature>
<evidence type="ECO:0000256" key="2">
    <source>
        <dbReference type="ARBA" id="ARBA00006375"/>
    </source>
</evidence>
<dbReference type="InterPro" id="IPR013724">
    <property type="entry name" value="GIT_SHD"/>
</dbReference>
<feature type="region of interest" description="Disordered" evidence="11">
    <location>
        <begin position="587"/>
        <end position="608"/>
    </location>
</feature>
<dbReference type="SUPFAM" id="SSF57997">
    <property type="entry name" value="Tropomyosin"/>
    <property type="match status" value="1"/>
</dbReference>
<feature type="repeat" description="Solcar" evidence="10">
    <location>
        <begin position="2252"/>
        <end position="2341"/>
    </location>
</feature>
<keyword evidence="6" id="KW-0999">Mitochondrion inner membrane</keyword>
<feature type="region of interest" description="Disordered" evidence="11">
    <location>
        <begin position="1632"/>
        <end position="1750"/>
    </location>
</feature>
<feature type="compositionally biased region" description="Low complexity" evidence="11">
    <location>
        <begin position="856"/>
        <end position="868"/>
    </location>
</feature>
<feature type="compositionally biased region" description="Polar residues" evidence="11">
    <location>
        <begin position="1875"/>
        <end position="1888"/>
    </location>
</feature>
<dbReference type="GO" id="GO:0005469">
    <property type="term" value="F:succinate:fumarate antiporter activity"/>
    <property type="evidence" value="ECO:0007669"/>
    <property type="project" value="TreeGrafter"/>
</dbReference>
<feature type="compositionally biased region" description="Polar residues" evidence="11">
    <location>
        <begin position="156"/>
        <end position="287"/>
    </location>
</feature>
<feature type="domain" description="GIT Spa2 homology (SHD)" evidence="12">
    <location>
        <begin position="560"/>
        <end position="590"/>
    </location>
</feature>
<dbReference type="SUPFAM" id="SSF103506">
    <property type="entry name" value="Mitochondrial carrier"/>
    <property type="match status" value="1"/>
</dbReference>